<dbReference type="AlphaFoldDB" id="A0A0V1PUK8"/>
<evidence type="ECO:0000256" key="10">
    <source>
        <dbReference type="ARBA" id="ARBA00022454"/>
    </source>
</evidence>
<dbReference type="Gene3D" id="3.30.200.20">
    <property type="entry name" value="Phosphorylase Kinase, domain 1"/>
    <property type="match status" value="1"/>
</dbReference>
<comment type="similarity">
    <text evidence="5">Belongs to the protein kinase superfamily. BUD32 family.</text>
</comment>
<comment type="catalytic activity">
    <reaction evidence="28">
        <text>L-seryl-[protein] + ATP = O-phospho-L-seryl-[protein] + ADP + H(+)</text>
        <dbReference type="Rhea" id="RHEA:17989"/>
        <dbReference type="Rhea" id="RHEA-COMP:9863"/>
        <dbReference type="Rhea" id="RHEA-COMP:11604"/>
        <dbReference type="ChEBI" id="CHEBI:15378"/>
        <dbReference type="ChEBI" id="CHEBI:29999"/>
        <dbReference type="ChEBI" id="CHEBI:30616"/>
        <dbReference type="ChEBI" id="CHEBI:83421"/>
        <dbReference type="ChEBI" id="CHEBI:456216"/>
        <dbReference type="EC" id="2.7.11.1"/>
    </reaction>
</comment>
<keyword evidence="19" id="KW-0067">ATP-binding</keyword>
<dbReference type="GO" id="GO:0005829">
    <property type="term" value="C:cytosol"/>
    <property type="evidence" value="ECO:0007669"/>
    <property type="project" value="TreeGrafter"/>
</dbReference>
<evidence type="ECO:0000256" key="18">
    <source>
        <dbReference type="ARBA" id="ARBA00022801"/>
    </source>
</evidence>
<dbReference type="OrthoDB" id="3399at2759"/>
<evidence type="ECO:0000256" key="1">
    <source>
        <dbReference type="ARBA" id="ARBA00003747"/>
    </source>
</evidence>
<dbReference type="GO" id="GO:0008033">
    <property type="term" value="P:tRNA processing"/>
    <property type="evidence" value="ECO:0007669"/>
    <property type="project" value="UniProtKB-KW"/>
</dbReference>
<evidence type="ECO:0000256" key="14">
    <source>
        <dbReference type="ARBA" id="ARBA00022679"/>
    </source>
</evidence>
<evidence type="ECO:0000256" key="7">
    <source>
        <dbReference type="ARBA" id="ARBA00012513"/>
    </source>
</evidence>
<evidence type="ECO:0000256" key="4">
    <source>
        <dbReference type="ARBA" id="ARBA00004574"/>
    </source>
</evidence>
<dbReference type="PROSITE" id="PS50011">
    <property type="entry name" value="PROTEIN_KINASE_DOM"/>
    <property type="match status" value="1"/>
</dbReference>
<comment type="catalytic activity">
    <reaction evidence="27">
        <text>L-threonyl-[protein] + ATP = O-phospho-L-threonyl-[protein] + ADP + H(+)</text>
        <dbReference type="Rhea" id="RHEA:46608"/>
        <dbReference type="Rhea" id="RHEA-COMP:11060"/>
        <dbReference type="Rhea" id="RHEA-COMP:11605"/>
        <dbReference type="ChEBI" id="CHEBI:15378"/>
        <dbReference type="ChEBI" id="CHEBI:30013"/>
        <dbReference type="ChEBI" id="CHEBI:30616"/>
        <dbReference type="ChEBI" id="CHEBI:61977"/>
        <dbReference type="ChEBI" id="CHEBI:456216"/>
        <dbReference type="EC" id="2.7.11.1"/>
    </reaction>
</comment>
<evidence type="ECO:0000256" key="22">
    <source>
        <dbReference type="ARBA" id="ARBA00023159"/>
    </source>
</evidence>
<dbReference type="InterPro" id="IPR022495">
    <property type="entry name" value="Bud32"/>
</dbReference>
<evidence type="ECO:0000256" key="26">
    <source>
        <dbReference type="ARBA" id="ARBA00033194"/>
    </source>
</evidence>
<proteinExistence type="inferred from homology"/>
<evidence type="ECO:0000256" key="3">
    <source>
        <dbReference type="ARBA" id="ARBA00004496"/>
    </source>
</evidence>
<dbReference type="PANTHER" id="PTHR12209:SF0">
    <property type="entry name" value="EKC_KEOPS COMPLEX SUBUNIT TP53RK"/>
    <property type="match status" value="1"/>
</dbReference>
<evidence type="ECO:0000256" key="8">
    <source>
        <dbReference type="ARBA" id="ARBA00013948"/>
    </source>
</evidence>
<feature type="domain" description="Protein kinase" evidence="29">
    <location>
        <begin position="15"/>
        <end position="260"/>
    </location>
</feature>
<dbReference type="GO" id="GO:0070525">
    <property type="term" value="P:tRNA threonylcarbamoyladenosine metabolic process"/>
    <property type="evidence" value="ECO:0007669"/>
    <property type="project" value="TreeGrafter"/>
</dbReference>
<dbReference type="InterPro" id="IPR000719">
    <property type="entry name" value="Prot_kinase_dom"/>
</dbReference>
<evidence type="ECO:0000256" key="25">
    <source>
        <dbReference type="ARBA" id="ARBA00030980"/>
    </source>
</evidence>
<accession>A0A0V1PUK8</accession>
<dbReference type="PANTHER" id="PTHR12209">
    <property type="entry name" value="NON-SPECIFIC SERINE/THREONINE PROTEIN KINASE"/>
    <property type="match status" value="1"/>
</dbReference>
<evidence type="ECO:0000256" key="28">
    <source>
        <dbReference type="ARBA" id="ARBA00048679"/>
    </source>
</evidence>
<evidence type="ECO:0000256" key="6">
    <source>
        <dbReference type="ARBA" id="ARBA00011534"/>
    </source>
</evidence>
<keyword evidence="14" id="KW-0808">Transferase</keyword>
<dbReference type="EC" id="2.7.11.1" evidence="7"/>
<comment type="subcellular location">
    <subcellularLocation>
        <location evidence="4">Chromosome</location>
        <location evidence="4">Telomere</location>
    </subcellularLocation>
    <subcellularLocation>
        <location evidence="3">Cytoplasm</location>
    </subcellularLocation>
    <subcellularLocation>
        <location evidence="2">Nucleus</location>
    </subcellularLocation>
</comment>
<comment type="subunit">
    <text evidence="6">Component of the EKC/KEOPS complex composed of at least BUD32, CGI121, GON7, KAE1 and PCC1; the whole complex dimerizes.</text>
</comment>
<evidence type="ECO:0000256" key="5">
    <source>
        <dbReference type="ARBA" id="ARBA00010630"/>
    </source>
</evidence>
<protein>
    <recommendedName>
        <fullName evidence="9">EKC/KEOPS complex subunit BUD32</fullName>
        <ecNumber evidence="7">2.7.11.1</ecNumber>
    </recommendedName>
    <alternativeName>
        <fullName evidence="25 26">Atypical Serine/threonine protein kinase BUD32</fullName>
    </alternativeName>
    <alternativeName>
        <fullName evidence="8">EKC/KEOPS complex subunit bud32</fullName>
    </alternativeName>
</protein>
<sequence>MTDHIVKKAQECLPNIPLTVISQGAEALVFYTDVHPYSSEPYLENREKYVIKYRPSKPYRHPKVDSSITKSRTVGEVKFMYKLNKLGINSPRIILADYNNGIIWMEYIGDSLPNGDVRSFKNWLWYLEKNNQNCTSESVEKMCFKVGQLIGKLHLHEMIHGDLTSSNILLNDDDPVLIDFGLSSYSGLAEDKSVDLYVLERAINSTHSVYAKEYNQWLLQGYEDIHKHKEFGKQGQKKLVEVLKKLDDVRLRGRKRSMLG</sequence>
<keyword evidence="23" id="KW-0804">Transcription</keyword>
<dbReference type="GO" id="GO:0005524">
    <property type="term" value="F:ATP binding"/>
    <property type="evidence" value="ECO:0007669"/>
    <property type="project" value="UniProtKB-KW"/>
</dbReference>
<evidence type="ECO:0000256" key="24">
    <source>
        <dbReference type="ARBA" id="ARBA00023242"/>
    </source>
</evidence>
<evidence type="ECO:0000256" key="23">
    <source>
        <dbReference type="ARBA" id="ARBA00023163"/>
    </source>
</evidence>
<dbReference type="Gene3D" id="1.10.510.10">
    <property type="entry name" value="Transferase(Phosphotransferase) domain 1"/>
    <property type="match status" value="1"/>
</dbReference>
<keyword evidence="31" id="KW-1185">Reference proteome</keyword>
<evidence type="ECO:0000256" key="11">
    <source>
        <dbReference type="ARBA" id="ARBA00022490"/>
    </source>
</evidence>
<keyword evidence="12" id="KW-0723">Serine/threonine-protein kinase</keyword>
<evidence type="ECO:0000256" key="19">
    <source>
        <dbReference type="ARBA" id="ARBA00022840"/>
    </source>
</evidence>
<dbReference type="PROSITE" id="PS00109">
    <property type="entry name" value="PROTEIN_KINASE_TYR"/>
    <property type="match status" value="1"/>
</dbReference>
<dbReference type="RefSeq" id="XP_015465842.1">
    <property type="nucleotide sequence ID" value="XM_015613335.1"/>
</dbReference>
<evidence type="ECO:0000313" key="30">
    <source>
        <dbReference type="EMBL" id="KRZ99739.1"/>
    </source>
</evidence>
<evidence type="ECO:0000259" key="29">
    <source>
        <dbReference type="PROSITE" id="PS50011"/>
    </source>
</evidence>
<evidence type="ECO:0000256" key="20">
    <source>
        <dbReference type="ARBA" id="ARBA00022895"/>
    </source>
</evidence>
<evidence type="ECO:0000256" key="12">
    <source>
        <dbReference type="ARBA" id="ARBA00022527"/>
    </source>
</evidence>
<dbReference type="NCBIfam" id="TIGR03724">
    <property type="entry name" value="arch_bud32"/>
    <property type="match status" value="1"/>
</dbReference>
<evidence type="ECO:0000256" key="9">
    <source>
        <dbReference type="ARBA" id="ARBA00019973"/>
    </source>
</evidence>
<keyword evidence="10" id="KW-0158">Chromosome</keyword>
<dbReference type="EMBL" id="LMYN01000123">
    <property type="protein sequence ID" value="KRZ99739.1"/>
    <property type="molecule type" value="Genomic_DNA"/>
</dbReference>
<keyword evidence="11" id="KW-0963">Cytoplasm</keyword>
<dbReference type="GeneID" id="26841515"/>
<keyword evidence="18" id="KW-0378">Hydrolase</keyword>
<dbReference type="InterPro" id="IPR011009">
    <property type="entry name" value="Kinase-like_dom_sf"/>
</dbReference>
<keyword evidence="13" id="KW-0597">Phosphoprotein</keyword>
<reference evidence="30 31" key="1">
    <citation type="submission" date="2015-11" db="EMBL/GenBank/DDBJ databases">
        <title>The genome of Debaryomyces fabryi.</title>
        <authorList>
            <person name="Tafer H."/>
            <person name="Lopandic K."/>
        </authorList>
    </citation>
    <scope>NUCLEOTIDE SEQUENCE [LARGE SCALE GENOMIC DNA]</scope>
    <source>
        <strain evidence="30 31">CBS 789</strain>
    </source>
</reference>
<evidence type="ECO:0000256" key="27">
    <source>
        <dbReference type="ARBA" id="ARBA00047899"/>
    </source>
</evidence>
<evidence type="ECO:0000313" key="31">
    <source>
        <dbReference type="Proteomes" id="UP000054251"/>
    </source>
</evidence>
<keyword evidence="16" id="KW-0547">Nucleotide-binding</keyword>
<gene>
    <name evidence="30" type="ORF">AC631_04506</name>
</gene>
<dbReference type="SUPFAM" id="SSF56112">
    <property type="entry name" value="Protein kinase-like (PK-like)"/>
    <property type="match status" value="1"/>
</dbReference>
<dbReference type="GO" id="GO:0005634">
    <property type="term" value="C:nucleus"/>
    <property type="evidence" value="ECO:0007669"/>
    <property type="project" value="UniProtKB-SubCell"/>
</dbReference>
<evidence type="ECO:0000256" key="17">
    <source>
        <dbReference type="ARBA" id="ARBA00022777"/>
    </source>
</evidence>
<dbReference type="FunFam" id="1.10.510.10:FF:000745">
    <property type="entry name" value="Serine/threonine-protein kinase BUD32"/>
    <property type="match status" value="1"/>
</dbReference>
<keyword evidence="24" id="KW-0539">Nucleus</keyword>
<dbReference type="Proteomes" id="UP000054251">
    <property type="component" value="Unassembled WGS sequence"/>
</dbReference>
<organism evidence="30 31">
    <name type="scientific">Debaryomyces fabryi</name>
    <dbReference type="NCBI Taxonomy" id="58627"/>
    <lineage>
        <taxon>Eukaryota</taxon>
        <taxon>Fungi</taxon>
        <taxon>Dikarya</taxon>
        <taxon>Ascomycota</taxon>
        <taxon>Saccharomycotina</taxon>
        <taxon>Pichiomycetes</taxon>
        <taxon>Debaryomycetaceae</taxon>
        <taxon>Debaryomyces</taxon>
    </lineage>
</organism>
<dbReference type="GO" id="GO:0000408">
    <property type="term" value="C:EKC/KEOPS complex"/>
    <property type="evidence" value="ECO:0007669"/>
    <property type="project" value="TreeGrafter"/>
</dbReference>
<evidence type="ECO:0000256" key="15">
    <source>
        <dbReference type="ARBA" id="ARBA00022694"/>
    </source>
</evidence>
<evidence type="ECO:0000256" key="16">
    <source>
        <dbReference type="ARBA" id="ARBA00022741"/>
    </source>
</evidence>
<keyword evidence="15" id="KW-0819">tRNA processing</keyword>
<dbReference type="InterPro" id="IPR018934">
    <property type="entry name" value="RIO_dom"/>
</dbReference>
<keyword evidence="21" id="KW-0805">Transcription regulation</keyword>
<evidence type="ECO:0000256" key="21">
    <source>
        <dbReference type="ARBA" id="ARBA00023015"/>
    </source>
</evidence>
<dbReference type="Pfam" id="PF01163">
    <property type="entry name" value="RIO1"/>
    <property type="match status" value="1"/>
</dbReference>
<dbReference type="InterPro" id="IPR008266">
    <property type="entry name" value="Tyr_kinase_AS"/>
</dbReference>
<evidence type="ECO:0000256" key="2">
    <source>
        <dbReference type="ARBA" id="ARBA00004123"/>
    </source>
</evidence>
<dbReference type="GO" id="GO:0000781">
    <property type="term" value="C:chromosome, telomeric region"/>
    <property type="evidence" value="ECO:0007669"/>
    <property type="project" value="UniProtKB-SubCell"/>
</dbReference>
<dbReference type="GO" id="GO:0016787">
    <property type="term" value="F:hydrolase activity"/>
    <property type="evidence" value="ECO:0007669"/>
    <property type="project" value="UniProtKB-KW"/>
</dbReference>
<evidence type="ECO:0000256" key="13">
    <source>
        <dbReference type="ARBA" id="ARBA00022553"/>
    </source>
</evidence>
<name>A0A0V1PUK8_9ASCO</name>
<keyword evidence="20" id="KW-0779">Telomere</keyword>
<dbReference type="GO" id="GO:0004674">
    <property type="term" value="F:protein serine/threonine kinase activity"/>
    <property type="evidence" value="ECO:0007669"/>
    <property type="project" value="UniProtKB-KW"/>
</dbReference>
<comment type="caution">
    <text evidence="30">The sequence shown here is derived from an EMBL/GenBank/DDBJ whole genome shotgun (WGS) entry which is preliminary data.</text>
</comment>
<keyword evidence="17" id="KW-0418">Kinase</keyword>
<comment type="function">
    <text evidence="1">Component of the EKC/KEOPS complex that is required for the formation of a threonylcarbamoyl group on adenosine at position 37 (t(6)A37) in tRNAs that read codons beginning with adenine. The complex is probably involved in the transfer of the threonylcarbamoyl moiety of threonylcarbamoyl-AMP (TC-AMP) to the N6 group of A37. BUD32 has ATPase activity in the context of the EKC/KEOPS complex and likely plays a supporting role to the catalytic subunit KAE1. The EKC/KEOPS complex also promotes both telomere uncapping and telomere elongation. The complex is required for efficient recruitment of transcriptional coactivators.</text>
</comment>
<keyword evidence="22" id="KW-0010">Activator</keyword>